<keyword evidence="1" id="KW-0680">Restriction system</keyword>
<evidence type="ECO:0000259" key="2">
    <source>
        <dbReference type="Pfam" id="PF18766"/>
    </source>
</evidence>
<dbReference type="EMBL" id="UGRI01000001">
    <property type="protein sequence ID" value="SUA23749.1"/>
    <property type="molecule type" value="Genomic_DNA"/>
</dbReference>
<dbReference type="InterPro" id="IPR040980">
    <property type="entry name" value="SWI2_SNF2"/>
</dbReference>
<gene>
    <name evidence="3" type="ORF">NCTC11421_01739</name>
</gene>
<dbReference type="PANTHER" id="PTHR30195:SF15">
    <property type="entry name" value="TYPE I RESTRICTION ENZYME HINDI ENDONUCLEASE SUBUNIT"/>
    <property type="match status" value="1"/>
</dbReference>
<organism evidence="3">
    <name type="scientific">Neisseria gonorrhoeae</name>
    <dbReference type="NCBI Taxonomy" id="485"/>
    <lineage>
        <taxon>Bacteria</taxon>
        <taxon>Pseudomonadati</taxon>
        <taxon>Pseudomonadota</taxon>
        <taxon>Betaproteobacteria</taxon>
        <taxon>Neisseriales</taxon>
        <taxon>Neisseriaceae</taxon>
        <taxon>Neisseria</taxon>
    </lineage>
</organism>
<dbReference type="EC" id="3.1.21.3" evidence="3"/>
<dbReference type="SUPFAM" id="SSF52540">
    <property type="entry name" value="P-loop containing nucleoside triphosphate hydrolases"/>
    <property type="match status" value="1"/>
</dbReference>
<keyword evidence="3" id="KW-0378">Hydrolase</keyword>
<sequence length="145" mass="15981">MANGGKKGVIWHTQGSGKTALAYYNTRYLTHYYAKQGIVPKFYFIVDRLDLLKQAQREFTARDLVVHTIDSREAFAADIKSAQTLHNHAGKAEITVVNIQNSKTTPMSSPVTTTTSPFSASIFSTKYTAATTPKAHFLPTLISPT</sequence>
<dbReference type="GO" id="GO:0009307">
    <property type="term" value="P:DNA restriction-modification system"/>
    <property type="evidence" value="ECO:0007669"/>
    <property type="project" value="UniProtKB-KW"/>
</dbReference>
<proteinExistence type="predicted"/>
<dbReference type="InterPro" id="IPR027417">
    <property type="entry name" value="P-loop_NTPase"/>
</dbReference>
<protein>
    <submittedName>
        <fullName evidence="3">Type I restriction enzyme</fullName>
        <ecNumber evidence="3">3.1.21.3</ecNumber>
    </submittedName>
</protein>
<dbReference type="PANTHER" id="PTHR30195">
    <property type="entry name" value="TYPE I SITE-SPECIFIC DEOXYRIBONUCLEASE PROTEIN SUBUNIT M AND R"/>
    <property type="match status" value="1"/>
</dbReference>
<dbReference type="Gene3D" id="3.40.50.300">
    <property type="entry name" value="P-loop containing nucleotide triphosphate hydrolases"/>
    <property type="match status" value="1"/>
</dbReference>
<dbReference type="GO" id="GO:0009035">
    <property type="term" value="F:type I site-specific deoxyribonuclease activity"/>
    <property type="evidence" value="ECO:0007669"/>
    <property type="project" value="UniProtKB-EC"/>
</dbReference>
<evidence type="ECO:0000313" key="3">
    <source>
        <dbReference type="EMBL" id="SUA23749.1"/>
    </source>
</evidence>
<feature type="domain" description="SWI2/SNF2 ATPase" evidence="2">
    <location>
        <begin position="5"/>
        <end position="83"/>
    </location>
</feature>
<dbReference type="AlphaFoldDB" id="A0A378VX76"/>
<evidence type="ECO:0000256" key="1">
    <source>
        <dbReference type="ARBA" id="ARBA00022747"/>
    </source>
</evidence>
<dbReference type="Pfam" id="PF18766">
    <property type="entry name" value="SWI2_SNF2"/>
    <property type="match status" value="1"/>
</dbReference>
<accession>A0A378VX76</accession>
<dbReference type="InterPro" id="IPR051268">
    <property type="entry name" value="Type-I_R_enzyme_R_subunit"/>
</dbReference>
<name>A0A378VX76_NEIGO</name>
<reference evidence="3" key="1">
    <citation type="submission" date="2018-06" db="EMBL/GenBank/DDBJ databases">
        <authorList>
            <consortium name="Pathogen Informatics"/>
            <person name="Doyle S."/>
        </authorList>
    </citation>
    <scope>NUCLEOTIDE SEQUENCE [LARGE SCALE GENOMIC DNA]</scope>
    <source>
        <strain evidence="3">NCTC11421</strain>
    </source>
</reference>